<gene>
    <name evidence="1" type="ORF">OEZ79_20475</name>
    <name evidence="2" type="ORF">VOF76_26200</name>
</gene>
<evidence type="ECO:0000313" key="4">
    <source>
        <dbReference type="Proteomes" id="UP001357437"/>
    </source>
</evidence>
<accession>A0A9X3YET4</accession>
<evidence type="ECO:0000313" key="1">
    <source>
        <dbReference type="EMBL" id="MDC6640609.1"/>
    </source>
</evidence>
<dbReference type="EMBL" id="JAYMCU010000240">
    <property type="protein sequence ID" value="MEC3939595.1"/>
    <property type="molecule type" value="Genomic_DNA"/>
</dbReference>
<evidence type="ECO:0000313" key="3">
    <source>
        <dbReference type="Proteomes" id="UP001149314"/>
    </source>
</evidence>
<dbReference type="AlphaFoldDB" id="A0A9X3YET4"/>
<protein>
    <submittedName>
        <fullName evidence="1">Uncharacterized protein</fullName>
    </submittedName>
</protein>
<proteinExistence type="predicted"/>
<name>A0A9X3YET4_9ENTR</name>
<keyword evidence="4" id="KW-1185">Reference proteome</keyword>
<reference evidence="2 4" key="2">
    <citation type="submission" date="2024-01" db="EMBL/GenBank/DDBJ databases">
        <title>Comparative Genomics of Leclercia adecarboxylata Strains Isolated from Several Sources.</title>
        <authorList>
            <person name="Yescas-Zazueta V."/>
            <person name="Balbuena-Alonso M.G."/>
            <person name="Valencia D."/>
            <person name="Mendez-Pfeiffer P.A."/>
            <person name="Ballesteros-Monrreal M.G."/>
            <person name="Rocha-Gracia R.D.C."/>
            <person name="Barrios-Villa E."/>
        </authorList>
    </citation>
    <scope>NUCLEOTIDE SEQUENCE [LARGE SCALE GENOMIC DNA]</scope>
    <source>
        <strain evidence="2 4">33MEM</strain>
    </source>
</reference>
<dbReference type="EMBL" id="JAOURS010000029">
    <property type="protein sequence ID" value="MDC6640609.1"/>
    <property type="molecule type" value="Genomic_DNA"/>
</dbReference>
<reference evidence="1" key="1">
    <citation type="journal article" date="2023" name="Genes Genomics">
        <title>Genomic insights of Leclercia adecarboxylata strains linked to an outbreak in public hospitals in Mexico.</title>
        <authorList>
            <person name="Barrios-Villa E."/>
            <person name="Pacheco-Flores B."/>
            <person name="Lozano-Zarain P."/>
            <person name="Del Campo-Ortega R."/>
            <person name="de Jesus Ascencio-Montiel I."/>
            <person name="Gonzalez-Leon M."/>
            <person name="Camorlinga-Ponce M."/>
            <person name="Gaytan Cervantes F.J."/>
            <person name="Gonzalez Torres C."/>
            <person name="Aguilar E."/>
            <person name="Gonzalez Ibarra J."/>
            <person name="Torres Lopez F.J."/>
            <person name="Rosas-Vargas H."/>
            <person name="Gonzalez-Bonilla C.R."/>
            <person name="Del Carmen Rocha-Gracia R."/>
        </authorList>
    </citation>
    <scope>NUCLEOTIDE SEQUENCE</scope>
    <source>
        <strain evidence="1">Lac40</strain>
    </source>
</reference>
<dbReference type="RefSeq" id="WP_158250576.1">
    <property type="nucleotide sequence ID" value="NZ_CP035380.1"/>
</dbReference>
<dbReference type="Proteomes" id="UP001149314">
    <property type="component" value="Unassembled WGS sequence"/>
</dbReference>
<comment type="caution">
    <text evidence="1">The sequence shown here is derived from an EMBL/GenBank/DDBJ whole genome shotgun (WGS) entry which is preliminary data.</text>
</comment>
<evidence type="ECO:0000313" key="2">
    <source>
        <dbReference type="EMBL" id="MEC3939595.1"/>
    </source>
</evidence>
<organism evidence="1 3">
    <name type="scientific">Leclercia adecarboxylata</name>
    <dbReference type="NCBI Taxonomy" id="83655"/>
    <lineage>
        <taxon>Bacteria</taxon>
        <taxon>Pseudomonadati</taxon>
        <taxon>Pseudomonadota</taxon>
        <taxon>Gammaproteobacteria</taxon>
        <taxon>Enterobacterales</taxon>
        <taxon>Enterobacteriaceae</taxon>
        <taxon>Leclercia</taxon>
    </lineage>
</organism>
<dbReference type="Proteomes" id="UP001357437">
    <property type="component" value="Unassembled WGS sequence"/>
</dbReference>
<sequence length="46" mass="4846">MANDVTSGWKSADPVLVFFGSADGNKANDADMALIKDYYCSADISA</sequence>